<feature type="domain" description="Ig-like" evidence="21">
    <location>
        <begin position="267"/>
        <end position="378"/>
    </location>
</feature>
<evidence type="ECO:0000256" key="18">
    <source>
        <dbReference type="SAM" id="MobiDB-lite"/>
    </source>
</evidence>
<evidence type="ECO:0000256" key="10">
    <source>
        <dbReference type="ARBA" id="ARBA00022840"/>
    </source>
</evidence>
<keyword evidence="7" id="KW-0677">Repeat</keyword>
<dbReference type="GO" id="GO:0004714">
    <property type="term" value="F:transmembrane receptor protein tyrosine kinase activity"/>
    <property type="evidence" value="ECO:0007669"/>
    <property type="project" value="UniProtKB-EC"/>
</dbReference>
<evidence type="ECO:0000256" key="2">
    <source>
        <dbReference type="ARBA" id="ARBA00011902"/>
    </source>
</evidence>
<dbReference type="InterPro" id="IPR007110">
    <property type="entry name" value="Ig-like_dom"/>
</dbReference>
<evidence type="ECO:0000256" key="11">
    <source>
        <dbReference type="ARBA" id="ARBA00022989"/>
    </source>
</evidence>
<evidence type="ECO:0000256" key="7">
    <source>
        <dbReference type="ARBA" id="ARBA00022737"/>
    </source>
</evidence>
<evidence type="ECO:0000256" key="1">
    <source>
        <dbReference type="ARBA" id="ARBA00004167"/>
    </source>
</evidence>
<dbReference type="GO" id="GO:0005524">
    <property type="term" value="F:ATP binding"/>
    <property type="evidence" value="ECO:0007669"/>
    <property type="project" value="UniProtKB-KW"/>
</dbReference>
<feature type="transmembrane region" description="Helical" evidence="19">
    <location>
        <begin position="393"/>
        <end position="420"/>
    </location>
</feature>
<evidence type="ECO:0000256" key="13">
    <source>
        <dbReference type="ARBA" id="ARBA00023137"/>
    </source>
</evidence>
<evidence type="ECO:0000256" key="8">
    <source>
        <dbReference type="ARBA" id="ARBA00022741"/>
    </source>
</evidence>
<keyword evidence="3" id="KW-0597">Phosphoprotein</keyword>
<dbReference type="OrthoDB" id="6412111at2759"/>
<keyword evidence="10" id="KW-0067">ATP-binding</keyword>
<accession>A0A087T4B5</accession>
<evidence type="ECO:0000256" key="14">
    <source>
        <dbReference type="ARBA" id="ARBA00023157"/>
    </source>
</evidence>
<feature type="domain" description="Ig-like" evidence="21">
    <location>
        <begin position="167"/>
        <end position="258"/>
    </location>
</feature>
<feature type="signal peptide" evidence="20">
    <location>
        <begin position="1"/>
        <end position="28"/>
    </location>
</feature>
<organism evidence="22 23">
    <name type="scientific">Stegodyphus mimosarum</name>
    <name type="common">African social velvet spider</name>
    <dbReference type="NCBI Taxonomy" id="407821"/>
    <lineage>
        <taxon>Eukaryota</taxon>
        <taxon>Metazoa</taxon>
        <taxon>Ecdysozoa</taxon>
        <taxon>Arthropoda</taxon>
        <taxon>Chelicerata</taxon>
        <taxon>Arachnida</taxon>
        <taxon>Araneae</taxon>
        <taxon>Araneomorphae</taxon>
        <taxon>Entelegynae</taxon>
        <taxon>Eresoidea</taxon>
        <taxon>Eresidae</taxon>
        <taxon>Stegodyphus</taxon>
    </lineage>
</organism>
<evidence type="ECO:0000313" key="22">
    <source>
        <dbReference type="EMBL" id="KFM59954.1"/>
    </source>
</evidence>
<gene>
    <name evidence="22" type="ORF">X975_22705</name>
</gene>
<keyword evidence="6 20" id="KW-0732">Signal</keyword>
<dbReference type="STRING" id="407821.A0A087T4B5"/>
<name>A0A087T4B5_STEMI</name>
<dbReference type="SMART" id="SM00409">
    <property type="entry name" value="IG"/>
    <property type="match status" value="3"/>
</dbReference>
<keyword evidence="4" id="KW-0808">Transferase</keyword>
<evidence type="ECO:0000256" key="15">
    <source>
        <dbReference type="ARBA" id="ARBA00023170"/>
    </source>
</evidence>
<comment type="subcellular location">
    <subcellularLocation>
        <location evidence="1">Membrane</location>
        <topology evidence="1">Single-pass membrane protein</topology>
    </subcellularLocation>
</comment>
<feature type="domain" description="Ig-like" evidence="21">
    <location>
        <begin position="32"/>
        <end position="120"/>
    </location>
</feature>
<dbReference type="Pfam" id="PF13927">
    <property type="entry name" value="Ig_3"/>
    <property type="match status" value="1"/>
</dbReference>
<evidence type="ECO:0000256" key="6">
    <source>
        <dbReference type="ARBA" id="ARBA00022729"/>
    </source>
</evidence>
<dbReference type="CDD" id="cd00096">
    <property type="entry name" value="Ig"/>
    <property type="match status" value="1"/>
</dbReference>
<dbReference type="InterPro" id="IPR013783">
    <property type="entry name" value="Ig-like_fold"/>
</dbReference>
<keyword evidence="17" id="KW-0393">Immunoglobulin domain</keyword>
<feature type="chain" id="PRO_5001829296" description="receptor protein-tyrosine kinase" evidence="20">
    <location>
        <begin position="29"/>
        <end position="499"/>
    </location>
</feature>
<sequence length="499" mass="54785">MTSSTSFLFRPLTLGSVFLGLIAWLAQAQSPPRLLPEAYDLERVVPEGTMVQLPCPVEADPDTLFFEWYRDREPLDAFADERYRIQGNGVLKIKSVVPEDTGLYVCRAVNGFGKADVNVTLIVLGSPDAFRSEPSEDEQSFIIETGRMFEENPRLEDEIHPEPKGKPRFTQVSKFTNSVVQRLVGSSVHLKCIAKGDPRPQISWLKNGKPLPDSNLPSNSRGGHWILNLQNLQASDTGNYTCVAQNGLGSVSTSFVVKVIDRVRTKPEFINGYPSNITAKAGDTVSLQCLLSSDIPPHVQWLKQIPSTGGKSPDQAFQAVKLLGEYYHVLKSTEVIERMDGSFFSKLVFKSVRETDEGKYICLGANAMGFSSRSAFLSVLPRISPNLYNQTTIVIPFPLLIAVVICGVIILAGLVGLLLFCRSRRYSSTASREISSATTNTTSSSSSKTGSSGTAEIKHSYAEMRCHPPRTGIKDELGVTSSSRIYIAPGQFHRTAILI</sequence>
<keyword evidence="11 19" id="KW-1133">Transmembrane helix</keyword>
<dbReference type="AlphaFoldDB" id="A0A087T4B5"/>
<evidence type="ECO:0000313" key="23">
    <source>
        <dbReference type="Proteomes" id="UP000054359"/>
    </source>
</evidence>
<dbReference type="InterPro" id="IPR003598">
    <property type="entry name" value="Ig_sub2"/>
</dbReference>
<protein>
    <recommendedName>
        <fullName evidence="2">receptor protein-tyrosine kinase</fullName>
        <ecNumber evidence="2">2.7.10.1</ecNumber>
    </recommendedName>
</protein>
<dbReference type="PANTHER" id="PTHR19890">
    <property type="entry name" value="FIBROBLAST GROWTH FACTOR RECEPTOR"/>
    <property type="match status" value="1"/>
</dbReference>
<proteinExistence type="predicted"/>
<evidence type="ECO:0000256" key="19">
    <source>
        <dbReference type="SAM" id="Phobius"/>
    </source>
</evidence>
<keyword evidence="5 19" id="KW-0812">Transmembrane</keyword>
<dbReference type="GO" id="GO:0016020">
    <property type="term" value="C:membrane"/>
    <property type="evidence" value="ECO:0007669"/>
    <property type="project" value="UniProtKB-SubCell"/>
</dbReference>
<dbReference type="Gene3D" id="2.60.40.10">
    <property type="entry name" value="Immunoglobulins"/>
    <property type="match status" value="3"/>
</dbReference>
<evidence type="ECO:0000256" key="17">
    <source>
        <dbReference type="ARBA" id="ARBA00023319"/>
    </source>
</evidence>
<dbReference type="InterPro" id="IPR052615">
    <property type="entry name" value="FGFRL"/>
</dbReference>
<keyword evidence="15 22" id="KW-0675">Receptor</keyword>
<feature type="non-terminal residue" evidence="22">
    <location>
        <position position="499"/>
    </location>
</feature>
<dbReference type="SMART" id="SM00408">
    <property type="entry name" value="IGc2"/>
    <property type="match status" value="3"/>
</dbReference>
<evidence type="ECO:0000256" key="16">
    <source>
        <dbReference type="ARBA" id="ARBA00023180"/>
    </source>
</evidence>
<keyword evidence="8" id="KW-0547">Nucleotide-binding</keyword>
<keyword evidence="14" id="KW-1015">Disulfide bond</keyword>
<evidence type="ECO:0000256" key="3">
    <source>
        <dbReference type="ARBA" id="ARBA00022553"/>
    </source>
</evidence>
<evidence type="ECO:0000256" key="12">
    <source>
        <dbReference type="ARBA" id="ARBA00023136"/>
    </source>
</evidence>
<keyword evidence="23" id="KW-1185">Reference proteome</keyword>
<keyword evidence="12 19" id="KW-0472">Membrane</keyword>
<dbReference type="Pfam" id="PF07679">
    <property type="entry name" value="I-set"/>
    <property type="match status" value="2"/>
</dbReference>
<dbReference type="InterPro" id="IPR013098">
    <property type="entry name" value="Ig_I-set"/>
</dbReference>
<dbReference type="Proteomes" id="UP000054359">
    <property type="component" value="Unassembled WGS sequence"/>
</dbReference>
<dbReference type="InterPro" id="IPR003599">
    <property type="entry name" value="Ig_sub"/>
</dbReference>
<evidence type="ECO:0000256" key="5">
    <source>
        <dbReference type="ARBA" id="ARBA00022692"/>
    </source>
</evidence>
<dbReference type="OMA" id="IVWWKDD"/>
<dbReference type="EC" id="2.7.10.1" evidence="2"/>
<keyword evidence="16" id="KW-0325">Glycoprotein</keyword>
<feature type="region of interest" description="Disordered" evidence="18">
    <location>
        <begin position="432"/>
        <end position="454"/>
    </location>
</feature>
<dbReference type="SUPFAM" id="SSF48726">
    <property type="entry name" value="Immunoglobulin"/>
    <property type="match status" value="3"/>
</dbReference>
<evidence type="ECO:0000256" key="20">
    <source>
        <dbReference type="SAM" id="SignalP"/>
    </source>
</evidence>
<keyword evidence="13" id="KW-0829">Tyrosine-protein kinase</keyword>
<dbReference type="PANTHER" id="PTHR19890:SF10">
    <property type="entry name" value="FIBROBLAST GROWTH FACTOR RECEPTOR-LIKE 1"/>
    <property type="match status" value="1"/>
</dbReference>
<dbReference type="InterPro" id="IPR036179">
    <property type="entry name" value="Ig-like_dom_sf"/>
</dbReference>
<evidence type="ECO:0000259" key="21">
    <source>
        <dbReference type="PROSITE" id="PS50835"/>
    </source>
</evidence>
<keyword evidence="9" id="KW-0418">Kinase</keyword>
<feature type="compositionally biased region" description="Low complexity" evidence="18">
    <location>
        <begin position="435"/>
        <end position="454"/>
    </location>
</feature>
<dbReference type="FunFam" id="2.60.40.10:FF:000016">
    <property type="entry name" value="Fibroblast growth factor receptor"/>
    <property type="match status" value="1"/>
</dbReference>
<evidence type="ECO:0000256" key="9">
    <source>
        <dbReference type="ARBA" id="ARBA00022777"/>
    </source>
</evidence>
<dbReference type="EMBL" id="KK113360">
    <property type="protein sequence ID" value="KFM59954.1"/>
    <property type="molecule type" value="Genomic_DNA"/>
</dbReference>
<dbReference type="FunFam" id="2.60.40.10:FF:000020">
    <property type="entry name" value="Fibroblast growth factor receptor"/>
    <property type="match status" value="1"/>
</dbReference>
<reference evidence="22 23" key="1">
    <citation type="submission" date="2013-11" db="EMBL/GenBank/DDBJ databases">
        <title>Genome sequencing of Stegodyphus mimosarum.</title>
        <authorList>
            <person name="Bechsgaard J."/>
        </authorList>
    </citation>
    <scope>NUCLEOTIDE SEQUENCE [LARGE SCALE GENOMIC DNA]</scope>
</reference>
<dbReference type="PROSITE" id="PS50835">
    <property type="entry name" value="IG_LIKE"/>
    <property type="match status" value="3"/>
</dbReference>
<evidence type="ECO:0000256" key="4">
    <source>
        <dbReference type="ARBA" id="ARBA00022679"/>
    </source>
</evidence>